<dbReference type="EMBL" id="CP096659">
    <property type="protein sequence ID" value="UPV73243.1"/>
    <property type="molecule type" value="Genomic_DNA"/>
</dbReference>
<dbReference type="NCBIfam" id="TIGR04206">
    <property type="entry name" value="near_ArtA"/>
    <property type="match status" value="1"/>
</dbReference>
<dbReference type="InterPro" id="IPR026436">
    <property type="entry name" value="CHP04206"/>
</dbReference>
<evidence type="ECO:0000259" key="2">
    <source>
        <dbReference type="Pfam" id="PF26224"/>
    </source>
</evidence>
<organism evidence="3 4">
    <name type="scientific">Halorussus limi</name>
    <dbReference type="NCBI Taxonomy" id="2938695"/>
    <lineage>
        <taxon>Archaea</taxon>
        <taxon>Methanobacteriati</taxon>
        <taxon>Methanobacteriota</taxon>
        <taxon>Stenosarchaea group</taxon>
        <taxon>Halobacteria</taxon>
        <taxon>Halobacteriales</taxon>
        <taxon>Haladaptataceae</taxon>
        <taxon>Halorussus</taxon>
    </lineage>
</organism>
<reference evidence="3 4" key="1">
    <citation type="submission" date="2022-04" db="EMBL/GenBank/DDBJ databases">
        <title>Diverse halophilic archaea isolated from saline environments.</title>
        <authorList>
            <person name="Cui H.-L."/>
        </authorList>
    </citation>
    <scope>NUCLEOTIDE SEQUENCE [LARGE SCALE GENOMIC DNA]</scope>
    <source>
        <strain evidence="3 4">XZYJT49</strain>
    </source>
</reference>
<name>A0A8U0HR79_9EURY</name>
<dbReference type="AlphaFoldDB" id="A0A8U0HR79"/>
<dbReference type="GeneID" id="72185909"/>
<feature type="transmembrane region" description="Helical" evidence="1">
    <location>
        <begin position="91"/>
        <end position="108"/>
    </location>
</feature>
<dbReference type="Pfam" id="PF26224">
    <property type="entry name" value="DUF8050"/>
    <property type="match status" value="1"/>
</dbReference>
<evidence type="ECO:0000313" key="3">
    <source>
        <dbReference type="EMBL" id="UPV73243.1"/>
    </source>
</evidence>
<sequence length="142" mass="15685">MADLDFRRPVALLALAALPWTVLASGDLVFAWGLASLDPIHVTILWDYLLVYTRGLPNRLLAWPVAVLLYLLAVGNALLGTLEPNWEDRRVTGGLLALAGISDLWFALGMARPGLLAVPVGSVLLWTAAWWFHWSDLRTALW</sequence>
<keyword evidence="1" id="KW-0812">Transmembrane</keyword>
<dbReference type="RefSeq" id="WP_248649299.1">
    <property type="nucleotide sequence ID" value="NZ_CP096659.1"/>
</dbReference>
<keyword evidence="1" id="KW-0472">Membrane</keyword>
<keyword evidence="1" id="KW-1133">Transmembrane helix</keyword>
<proteinExistence type="predicted"/>
<protein>
    <submittedName>
        <fullName evidence="3">TIGR04206 family protein</fullName>
    </submittedName>
</protein>
<dbReference type="KEGG" id="halx:M0R89_11880"/>
<accession>A0A8U0HR79</accession>
<dbReference type="Proteomes" id="UP000830729">
    <property type="component" value="Chromosome"/>
</dbReference>
<dbReference type="InterPro" id="IPR058363">
    <property type="entry name" value="DUF8050"/>
</dbReference>
<feature type="transmembrane region" description="Helical" evidence="1">
    <location>
        <begin position="115"/>
        <end position="134"/>
    </location>
</feature>
<evidence type="ECO:0000313" key="4">
    <source>
        <dbReference type="Proteomes" id="UP000830729"/>
    </source>
</evidence>
<keyword evidence="4" id="KW-1185">Reference proteome</keyword>
<feature type="domain" description="DUF8050" evidence="2">
    <location>
        <begin position="7"/>
        <end position="140"/>
    </location>
</feature>
<feature type="transmembrane region" description="Helical" evidence="1">
    <location>
        <begin position="60"/>
        <end position="79"/>
    </location>
</feature>
<gene>
    <name evidence="3" type="ORF">M0R89_11880</name>
</gene>
<evidence type="ECO:0000256" key="1">
    <source>
        <dbReference type="SAM" id="Phobius"/>
    </source>
</evidence>